<evidence type="ECO:0000256" key="3">
    <source>
        <dbReference type="SAM" id="Phobius"/>
    </source>
</evidence>
<name>A0A6S6SJE8_9BACT</name>
<organism evidence="5">
    <name type="scientific">uncultured Sulfurovum sp</name>
    <dbReference type="NCBI Taxonomy" id="269237"/>
    <lineage>
        <taxon>Bacteria</taxon>
        <taxon>Pseudomonadati</taxon>
        <taxon>Campylobacterota</taxon>
        <taxon>Epsilonproteobacteria</taxon>
        <taxon>Campylobacterales</taxon>
        <taxon>Sulfurovaceae</taxon>
        <taxon>Sulfurovum</taxon>
        <taxon>environmental samples</taxon>
    </lineage>
</organism>
<feature type="domain" description="HTH tetR-type" evidence="4">
    <location>
        <begin position="21"/>
        <end position="81"/>
    </location>
</feature>
<keyword evidence="3" id="KW-1133">Transmembrane helix</keyword>
<evidence type="ECO:0000256" key="1">
    <source>
        <dbReference type="ARBA" id="ARBA00023125"/>
    </source>
</evidence>
<evidence type="ECO:0000313" key="5">
    <source>
        <dbReference type="EMBL" id="CAA6805419.1"/>
    </source>
</evidence>
<keyword evidence="3" id="KW-0472">Membrane</keyword>
<proteinExistence type="predicted"/>
<evidence type="ECO:0000256" key="2">
    <source>
        <dbReference type="PROSITE-ProRule" id="PRU00335"/>
    </source>
</evidence>
<feature type="DNA-binding region" description="H-T-H motif" evidence="2">
    <location>
        <begin position="44"/>
        <end position="63"/>
    </location>
</feature>
<reference evidence="5" key="1">
    <citation type="submission" date="2020-01" db="EMBL/GenBank/DDBJ databases">
        <authorList>
            <person name="Meier V. D."/>
            <person name="Meier V D."/>
        </authorList>
    </citation>
    <scope>NUCLEOTIDE SEQUENCE</scope>
    <source>
        <strain evidence="5">HLG_WM_MAG_06</strain>
    </source>
</reference>
<dbReference type="PANTHER" id="PTHR43479">
    <property type="entry name" value="ACREF/ENVCD OPERON REPRESSOR-RELATED"/>
    <property type="match status" value="1"/>
</dbReference>
<dbReference type="InterPro" id="IPR009057">
    <property type="entry name" value="Homeodomain-like_sf"/>
</dbReference>
<dbReference type="InterPro" id="IPR050624">
    <property type="entry name" value="HTH-type_Tx_Regulator"/>
</dbReference>
<sequence length="210" mass="24219">MLKYNRLRYKGGELKIAEKKALKRESIIQTALQLFSKNGFHKTTIPDIANTLKMSVGNLYNYFSSKDVLAKEIIKYTSEVLGAEIRTINNMDISSEEKIYKIVEVYFTMAKERPEMIEYFLRVYLSNREVFNDGCEGMICVSGFITEIMIFFDDAVESGSLRNQDFFSAFGLFMGYLGGMVFLKGEDVLPKDIEFYVEDISRNIYHALKV</sequence>
<dbReference type="PANTHER" id="PTHR43479:SF11">
    <property type="entry name" value="ACREF_ENVCD OPERON REPRESSOR-RELATED"/>
    <property type="match status" value="1"/>
</dbReference>
<dbReference type="PROSITE" id="PS50977">
    <property type="entry name" value="HTH_TETR_2"/>
    <property type="match status" value="1"/>
</dbReference>
<protein>
    <submittedName>
        <fullName evidence="5">Transcriptional regulator, TetR family</fullName>
    </submittedName>
</protein>
<keyword evidence="1 2" id="KW-0238">DNA-binding</keyword>
<dbReference type="GO" id="GO:0003677">
    <property type="term" value="F:DNA binding"/>
    <property type="evidence" value="ECO:0007669"/>
    <property type="project" value="UniProtKB-UniRule"/>
</dbReference>
<keyword evidence="3" id="KW-0812">Transmembrane</keyword>
<dbReference type="AlphaFoldDB" id="A0A6S6SJE8"/>
<feature type="transmembrane region" description="Helical" evidence="3">
    <location>
        <begin position="166"/>
        <end position="183"/>
    </location>
</feature>
<dbReference type="Pfam" id="PF00440">
    <property type="entry name" value="TetR_N"/>
    <property type="match status" value="1"/>
</dbReference>
<dbReference type="EMBL" id="CACVAP010000047">
    <property type="protein sequence ID" value="CAA6805419.1"/>
    <property type="molecule type" value="Genomic_DNA"/>
</dbReference>
<dbReference type="SUPFAM" id="SSF46689">
    <property type="entry name" value="Homeodomain-like"/>
    <property type="match status" value="1"/>
</dbReference>
<dbReference type="PRINTS" id="PR00455">
    <property type="entry name" value="HTHTETR"/>
</dbReference>
<evidence type="ECO:0000259" key="4">
    <source>
        <dbReference type="PROSITE" id="PS50977"/>
    </source>
</evidence>
<dbReference type="Gene3D" id="1.10.357.10">
    <property type="entry name" value="Tetracycline Repressor, domain 2"/>
    <property type="match status" value="1"/>
</dbReference>
<gene>
    <name evidence="5" type="ORF">HELGO_WM3907</name>
</gene>
<dbReference type="InterPro" id="IPR001647">
    <property type="entry name" value="HTH_TetR"/>
</dbReference>
<accession>A0A6S6SJE8</accession>